<dbReference type="EMBL" id="JBBJUP010000003">
    <property type="protein sequence ID" value="MEJ8278270.1"/>
    <property type="molecule type" value="Genomic_DNA"/>
</dbReference>
<dbReference type="Proteomes" id="UP001364211">
    <property type="component" value="Unassembled WGS sequence"/>
</dbReference>
<organism evidence="1 2">
    <name type="scientific">Pseudonocardia spirodelae</name>
    <dbReference type="NCBI Taxonomy" id="3133431"/>
    <lineage>
        <taxon>Bacteria</taxon>
        <taxon>Bacillati</taxon>
        <taxon>Actinomycetota</taxon>
        <taxon>Actinomycetes</taxon>
        <taxon>Pseudonocardiales</taxon>
        <taxon>Pseudonocardiaceae</taxon>
        <taxon>Pseudonocardia</taxon>
    </lineage>
</organism>
<accession>A0ABU8T4E9</accession>
<evidence type="ECO:0000313" key="2">
    <source>
        <dbReference type="Proteomes" id="UP001364211"/>
    </source>
</evidence>
<evidence type="ECO:0000313" key="1">
    <source>
        <dbReference type="EMBL" id="MEJ8278270.1"/>
    </source>
</evidence>
<dbReference type="SUPFAM" id="SSF53756">
    <property type="entry name" value="UDP-Glycosyltransferase/glycogen phosphorylase"/>
    <property type="match status" value="1"/>
</dbReference>
<dbReference type="RefSeq" id="WP_340286410.1">
    <property type="nucleotide sequence ID" value="NZ_JBBJUP010000003.1"/>
</dbReference>
<keyword evidence="2" id="KW-1185">Reference proteome</keyword>
<dbReference type="Pfam" id="PF13692">
    <property type="entry name" value="Glyco_trans_1_4"/>
    <property type="match status" value="1"/>
</dbReference>
<reference evidence="1 2" key="1">
    <citation type="submission" date="2024-03" db="EMBL/GenBank/DDBJ databases">
        <title>Draft genome sequence of Pseudonocardia sp. DW16-2.</title>
        <authorList>
            <person name="Duangmal K."/>
        </authorList>
    </citation>
    <scope>NUCLEOTIDE SEQUENCE [LARGE SCALE GENOMIC DNA]</scope>
    <source>
        <strain evidence="1 2">DW16-2</strain>
    </source>
</reference>
<gene>
    <name evidence="1" type="ORF">WJX68_04940</name>
</gene>
<proteinExistence type="predicted"/>
<comment type="caution">
    <text evidence="1">The sequence shown here is derived from an EMBL/GenBank/DDBJ whole genome shotgun (WGS) entry which is preliminary data.</text>
</comment>
<dbReference type="Gene3D" id="3.40.50.2000">
    <property type="entry name" value="Glycogen Phosphorylase B"/>
    <property type="match status" value="1"/>
</dbReference>
<name>A0ABU8T4E9_9PSEU</name>
<sequence>MSRALVLADEQIFPVRSGGQLLIAHEISALQMLFDVQVLICTRQDSDNSSAPADTLVFPRKSLMRGMLLDPLSSYQFSSRAIWPLVRRRLGELKPCALIICHHEWMIPLALKIREHWCRNAKIVLRSHNDEYSFFSSLRSSSRGWRRAYYLLEMLRMSRQQLANHAASADDVWALTNMDRESAFSRLRDVEILPPALIAGRPERRTQLPPKRSLAFLGSLDMAHAVDGLEWFIKNVLPVVVRLRPDCTLYVGGRRAPKGLLDTIKRTENVVYVGEVDDARAFVRSHRVYINPVFSGSGINMKMGLPIEVGVPVVTTHLGLRGLDKLRDAIFQSDSADEQAGEIDRLLTSDTYWIESSASLTHAGGAYSIDNISLQMKSRVAALLSREEM</sequence>
<protein>
    <submittedName>
        <fullName evidence="1">Glycosyltransferase family 4 protein</fullName>
    </submittedName>
</protein>